<dbReference type="Proteomes" id="UP000477739">
    <property type="component" value="Unassembled WGS sequence"/>
</dbReference>
<dbReference type="AlphaFoldDB" id="A0A6L6ISL3"/>
<organism evidence="1 2">
    <name type="scientific">Intestinirhabdus alba</name>
    <dbReference type="NCBI Taxonomy" id="2899544"/>
    <lineage>
        <taxon>Bacteria</taxon>
        <taxon>Pseudomonadati</taxon>
        <taxon>Pseudomonadota</taxon>
        <taxon>Gammaproteobacteria</taxon>
        <taxon>Enterobacterales</taxon>
        <taxon>Enterobacteriaceae</taxon>
        <taxon>Intestinirhabdus</taxon>
    </lineage>
</organism>
<protein>
    <submittedName>
        <fullName evidence="1">Uncharacterized protein</fullName>
    </submittedName>
</protein>
<name>A0A6L6ISL3_9ENTR</name>
<gene>
    <name evidence="1" type="ORF">GJV78_22550</name>
</gene>
<reference evidence="1 2" key="1">
    <citation type="submission" date="2019-11" db="EMBL/GenBank/DDBJ databases">
        <title>Escherichia alba sp. nov. isolated from the gut of plastic-eating superworms Zophobas atratus.</title>
        <authorList>
            <person name="Yang Y."/>
        </authorList>
    </citation>
    <scope>NUCLEOTIDE SEQUENCE [LARGE SCALE GENOMIC DNA]</scope>
    <source>
        <strain evidence="2">BIT-B35</strain>
    </source>
</reference>
<accession>A0A6L6ISL3</accession>
<evidence type="ECO:0000313" key="1">
    <source>
        <dbReference type="EMBL" id="MTH48947.1"/>
    </source>
</evidence>
<comment type="caution">
    <text evidence="1">The sequence shown here is derived from an EMBL/GenBank/DDBJ whole genome shotgun (WGS) entry which is preliminary data.</text>
</comment>
<dbReference type="RefSeq" id="WP_155110289.1">
    <property type="nucleotide sequence ID" value="NZ_WMJZ01000098.1"/>
</dbReference>
<sequence length="150" mass="16850">MIIHLDIEFECEGGGMGSDVQWQIDNGYLRQVMGDFSEEAPSCESPIFGRYFETFQAAAHVAKAFPGSTLQPEEFEDYAGCVIRRYYVDCYPYYDLLPPEESFDFMYKDYPSAVHFAACIDQASNELDDLLSGEGYGANGEGHASPIIKY</sequence>
<proteinExistence type="predicted"/>
<keyword evidence="2" id="KW-1185">Reference proteome</keyword>
<dbReference type="OrthoDB" id="9911314at2"/>
<dbReference type="EMBL" id="WMJZ01000098">
    <property type="protein sequence ID" value="MTH48947.1"/>
    <property type="molecule type" value="Genomic_DNA"/>
</dbReference>
<evidence type="ECO:0000313" key="2">
    <source>
        <dbReference type="Proteomes" id="UP000477739"/>
    </source>
</evidence>